<sequence length="558" mass="59545">MFRRILDIAASALLFGFVACSDDNPSGSFDVPAYGNSSSSVETVPGSSDGVGMSSSVVGGESSSSVIVNSSSSAKTPKNTAACLWRGFDKKTYVNTGFVNEDLDNYAGLWYNFGDDPDGGTSSVVFPDVCAFETPEYECMENLLEYYGGYSGAIVLQKGILNEAFAGVGFNVAGVENPEEYYTKHIQRYGDISDWGGVCVTYAADRDMFLWLGADSVTFYEVKLDKSLEFVEKCVPWSEFVGATAKATSTAAEAAKHAHSIRVVMKSSEETKGHFNIAAIGKFDAMGACEVDGFAEVVSKFNGGAEVGTIILRSSSSSGVNGSSSSFTPSHDCVSPESVSEMWYGPKAVNNNDYHVETGLDNGSETSGYWFSFGDDMSGVGSVKLPQPLGIEYPTGDEIYDYCMGACGELQFAKEGYLGIGFHVAGVVDPLDGDLPAAKANISSWGGLCVTYASDSDLEVVLAYTQEGGFGNLSRMPKMTLPKSIKLKTVCADWDNFMTVFSEVSTTFMTSILFAVQGEANAKSRINIRGLGKYSEKTNFCSTGEDPFVSGKKGLVIK</sequence>
<name>C9RM78_FIBSS</name>
<evidence type="ECO:0000256" key="1">
    <source>
        <dbReference type="SAM" id="SignalP"/>
    </source>
</evidence>
<dbReference type="PROSITE" id="PS51257">
    <property type="entry name" value="PROKAR_LIPOPROTEIN"/>
    <property type="match status" value="1"/>
</dbReference>
<proteinExistence type="predicted"/>
<feature type="signal peptide" evidence="1">
    <location>
        <begin position="1"/>
        <end position="21"/>
    </location>
</feature>
<evidence type="ECO:0000313" key="5">
    <source>
        <dbReference type="Proteomes" id="UP000001497"/>
    </source>
</evidence>
<dbReference type="HOGENOM" id="CLU_530752_0_0_0"/>
<organism evidence="3 4">
    <name type="scientific">Fibrobacter succinogenes (strain ATCC 19169 / S85)</name>
    <dbReference type="NCBI Taxonomy" id="59374"/>
    <lineage>
        <taxon>Bacteria</taxon>
        <taxon>Pseudomonadati</taxon>
        <taxon>Fibrobacterota</taxon>
        <taxon>Fibrobacteria</taxon>
        <taxon>Fibrobacterales</taxon>
        <taxon>Fibrobacteraceae</taxon>
        <taxon>Fibrobacter</taxon>
    </lineage>
</organism>
<dbReference type="OrthoDB" id="9813035at2"/>
<protein>
    <submittedName>
        <fullName evidence="3">Putative lipoprotein</fullName>
    </submittedName>
</protein>
<dbReference type="EMBL" id="CP002158">
    <property type="protein sequence ID" value="ADL24671.1"/>
    <property type="molecule type" value="Genomic_DNA"/>
</dbReference>
<dbReference type="Proteomes" id="UP000000517">
    <property type="component" value="Chromosome"/>
</dbReference>
<dbReference type="PATRIC" id="fig|59374.8.peg.1025"/>
<dbReference type="EMBL" id="CP001792">
    <property type="protein sequence ID" value="ACX74240.1"/>
    <property type="molecule type" value="Genomic_DNA"/>
</dbReference>
<feature type="chain" id="PRO_5003000250" evidence="1">
    <location>
        <begin position="22"/>
        <end position="558"/>
    </location>
</feature>
<dbReference type="STRING" id="59374.FSU_1059"/>
<keyword evidence="3" id="KW-0449">Lipoprotein</keyword>
<reference evidence="4" key="2">
    <citation type="submission" date="2010-08" db="EMBL/GenBank/DDBJ databases">
        <title>Complete sequence of Fibrobacter succinogenes subsp. succinogenes S85.</title>
        <authorList>
            <person name="Durkin A.S."/>
            <person name="Nelson K.E."/>
            <person name="Morrison M."/>
            <person name="Forsberg C.W."/>
            <person name="Wilson D.B."/>
            <person name="Russell J.B."/>
            <person name="Cann I.K.O."/>
            <person name="Mackie R.I."/>
            <person name="White B.A."/>
        </authorList>
    </citation>
    <scope>NUCLEOTIDE SEQUENCE [LARGE SCALE GENOMIC DNA]</scope>
    <source>
        <strain evidence="4">ATCC 19169 / S85</strain>
    </source>
</reference>
<reference evidence="2 5" key="1">
    <citation type="submission" date="2009-10" db="EMBL/GenBank/DDBJ databases">
        <title>Complete sequence of Fibrobacter succinogenes subsp. succinogenes S85.</title>
        <authorList>
            <consortium name="US DOE Joint Genome Institute"/>
            <person name="Lucas S."/>
            <person name="Copeland A."/>
            <person name="Lapidus A."/>
            <person name="Glavina del Rio T."/>
            <person name="Tice H."/>
            <person name="Bruce D."/>
            <person name="Goodwin L."/>
            <person name="Pitluck S."/>
            <person name="Chertkov O."/>
            <person name="Detter J.C."/>
            <person name="Han C."/>
            <person name="Tapia R."/>
            <person name="Larimer F."/>
            <person name="Land M."/>
            <person name="Hauser L."/>
            <person name="Kyrpides N."/>
            <person name="Mikhailova N."/>
            <person name="Weimer P.J."/>
            <person name="Stevenson D.M."/>
            <person name="Boyum J."/>
            <person name="Brumm P.I."/>
            <person name="Mead D."/>
        </authorList>
    </citation>
    <scope>NUCLEOTIDE SEQUENCE [LARGE SCALE GENOMIC DNA]</scope>
    <source>
        <strain evidence="5">ATCC 19169 / S85</strain>
        <strain evidence="2">S85</strain>
    </source>
</reference>
<evidence type="ECO:0000313" key="2">
    <source>
        <dbReference type="EMBL" id="ACX74240.1"/>
    </source>
</evidence>
<dbReference type="Proteomes" id="UP000001497">
    <property type="component" value="Chromosome"/>
</dbReference>
<reference evidence="3" key="3">
    <citation type="submission" date="2010-08" db="EMBL/GenBank/DDBJ databases">
        <authorList>
            <person name="Durkin A.S."/>
            <person name="Nelson K.E."/>
            <person name="Morrison M."/>
            <person name="Forsberg C.W."/>
            <person name="Wilson D.B."/>
            <person name="Russell J.B."/>
            <person name="Cann I.K.O."/>
            <person name="Mackie R.I."/>
            <person name="White B.A."/>
        </authorList>
    </citation>
    <scope>NUCLEOTIDE SEQUENCE</scope>
    <source>
        <strain evidence="3">S85</strain>
    </source>
</reference>
<dbReference type="RefSeq" id="WP_014545406.1">
    <property type="nucleotide sequence ID" value="NC_013410.1"/>
</dbReference>
<evidence type="ECO:0000313" key="4">
    <source>
        <dbReference type="Proteomes" id="UP000000517"/>
    </source>
</evidence>
<keyword evidence="1" id="KW-0732">Signal</keyword>
<gene>
    <name evidence="2" type="ordered locus">Fisuc_0628</name>
    <name evidence="3" type="ordered locus">FSU_1059</name>
</gene>
<keyword evidence="5" id="KW-1185">Reference proteome</keyword>
<dbReference type="AlphaFoldDB" id="C9RM78"/>
<evidence type="ECO:0000313" key="3">
    <source>
        <dbReference type="EMBL" id="ADL24671.1"/>
    </source>
</evidence>
<accession>C9RM78</accession>
<dbReference type="KEGG" id="fsc:FSU_1059"/>
<dbReference type="KEGG" id="fsu:Fisuc_0628"/>